<accession>C5S4A6</accession>
<protein>
    <submittedName>
        <fullName evidence="2">Uncharacterized protein</fullName>
    </submittedName>
</protein>
<evidence type="ECO:0000313" key="2">
    <source>
        <dbReference type="EMBL" id="EER46264.1"/>
    </source>
</evidence>
<keyword evidence="1" id="KW-0175">Coiled coil</keyword>
<comment type="caution">
    <text evidence="2">The sequence shown here is derived from an EMBL/GenBank/DDBJ whole genome shotgun (WGS) entry which is preliminary data.</text>
</comment>
<dbReference type="AlphaFoldDB" id="C5S4A6"/>
<reference evidence="2 3" key="1">
    <citation type="journal article" date="2010" name="Vet. Microbiol.">
        <title>Production of haemolysins by strains of the Actinobacillus minor/porcitonsillarum complex.</title>
        <authorList>
            <person name="Arya G."/>
            <person name="Niven D.F."/>
        </authorList>
    </citation>
    <scope>NUCLEOTIDE SEQUENCE [LARGE SCALE GENOMIC DNA]</scope>
    <source>
        <strain evidence="2 3">NM305</strain>
    </source>
</reference>
<organism evidence="2 3">
    <name type="scientific">Actinobacillus minor NM305</name>
    <dbReference type="NCBI Taxonomy" id="637911"/>
    <lineage>
        <taxon>Bacteria</taxon>
        <taxon>Pseudomonadati</taxon>
        <taxon>Pseudomonadota</taxon>
        <taxon>Gammaproteobacteria</taxon>
        <taxon>Pasteurellales</taxon>
        <taxon>Pasteurellaceae</taxon>
        <taxon>Actinobacillus</taxon>
    </lineage>
</organism>
<gene>
    <name evidence="2" type="ORF">AM305_02458</name>
</gene>
<proteinExistence type="predicted"/>
<dbReference type="Proteomes" id="UP000005532">
    <property type="component" value="Unassembled WGS sequence"/>
</dbReference>
<feature type="coiled-coil region" evidence="1">
    <location>
        <begin position="42"/>
        <end position="121"/>
    </location>
</feature>
<dbReference type="EMBL" id="ACQL01000132">
    <property type="protein sequence ID" value="EER46264.1"/>
    <property type="molecule type" value="Genomic_DNA"/>
</dbReference>
<evidence type="ECO:0000313" key="3">
    <source>
        <dbReference type="Proteomes" id="UP000005532"/>
    </source>
</evidence>
<evidence type="ECO:0000256" key="1">
    <source>
        <dbReference type="SAM" id="Coils"/>
    </source>
</evidence>
<sequence length="125" mass="14277">MNTLEIVLNQLSEIEEIQSACLEDYEKLSQGFLTVQQNLNLIQKEVQEVKILEDTLKKNQNTLETLLASINEDIKKQPQENSYQTLNQELNSSLTALSTSVERLEAKLSEQSKELNQLSLLVKQN</sequence>
<name>C5S4A6_9PAST</name>